<keyword evidence="8" id="KW-1185">Reference proteome</keyword>
<dbReference type="InterPro" id="IPR016267">
    <property type="entry name" value="UDPGP_trans"/>
</dbReference>
<evidence type="ECO:0000256" key="3">
    <source>
        <dbReference type="ARBA" id="ARBA00022695"/>
    </source>
</evidence>
<feature type="binding site" evidence="5">
    <location>
        <position position="422"/>
    </location>
    <ligand>
        <name>UTP</name>
        <dbReference type="ChEBI" id="CHEBI:46398"/>
    </ligand>
</feature>
<evidence type="ECO:0000313" key="8">
    <source>
        <dbReference type="Proteomes" id="UP000532194"/>
    </source>
</evidence>
<sequence length="529" mass="59869">MIPPYRQSPLTGIDLSLNVARRKVPTVSESNNETQLSGNDEPRVDTPVVNVDEAMNEAFEHCADKMRARGMSDTAIAQFKHLYTVWRTEEESSWIRESDVEPLEHIPNFHDVYETINHDKAVDAFAKTAFIKLNGGLGTSMGLDCAKSLLPVRRHKGKQMRFIDIIIGQVLTARVRLGVELPLTLMNSFRTSADTMKVINTHRKFRQDEVPTEIIQHVEPKVDAITGEPASFPDNPDLEWCPPGHGDLFSTIWESGLLDILEERGFKYLFISNSDNLGARPSRTLAQHFENTGAPFMVEVATRTYADRKGGHIVRDKATGRLMLREMSQVHPDDKADAQNIKKHPYFNTNSIWVRIDALKAKLAEYDGVLPLPVIRNKKTVDPTDPNSEQVIQLETAMGAAVSLFNGSICVQVDRMRFLPVKTTNDLFIMRSDRFHLTDTYEMEDGNYIFPNVDLDPRFYKNIHDFNERFPYNMPSLAAAKSVTIHGDWTFGRDVKMFADARLDDTGEPSYVPNGEYVGPLGIEPDDWV</sequence>
<feature type="binding site" evidence="5">
    <location>
        <position position="244"/>
    </location>
    <ligand>
        <name>UTP</name>
        <dbReference type="ChEBI" id="CHEBI:46398"/>
    </ligand>
</feature>
<keyword evidence="3 7" id="KW-0548">Nucleotidyltransferase</keyword>
<feature type="binding site" evidence="5">
    <location>
        <position position="275"/>
    </location>
    <ligand>
        <name>UTP</name>
        <dbReference type="ChEBI" id="CHEBI:46398"/>
    </ligand>
</feature>
<dbReference type="PANTHER" id="PTHR43511">
    <property type="match status" value="1"/>
</dbReference>
<dbReference type="PIRSF" id="PIRSF000806">
    <property type="entry name" value="UDPGP"/>
    <property type="match status" value="1"/>
</dbReference>
<dbReference type="GO" id="GO:0003983">
    <property type="term" value="F:UTP:glucose-1-phosphate uridylyltransferase activity"/>
    <property type="evidence" value="ECO:0007669"/>
    <property type="project" value="InterPro"/>
</dbReference>
<evidence type="ECO:0000256" key="2">
    <source>
        <dbReference type="ARBA" id="ARBA00022679"/>
    </source>
</evidence>
<protein>
    <submittedName>
        <fullName evidence="7">UTP--glucose-1-phosphate uridylyltransferase</fullName>
    </submittedName>
</protein>
<reference evidence="7 8" key="1">
    <citation type="submission" date="2020-02" db="EMBL/GenBank/DDBJ databases">
        <title>Characterization of phylogenetic diversity of novel bifidobacterial species isolated in Czech ZOOs.</title>
        <authorList>
            <person name="Lugli G.A."/>
            <person name="Vera N.B."/>
            <person name="Ventura M."/>
        </authorList>
    </citation>
    <scope>NUCLEOTIDE SEQUENCE [LARGE SCALE GENOMIC DNA]</scope>
    <source>
        <strain evidence="7 8">DSM 109957</strain>
    </source>
</reference>
<comment type="caution">
    <text evidence="7">The sequence shown here is derived from an EMBL/GenBank/DDBJ whole genome shotgun (WGS) entry which is preliminary data.</text>
</comment>
<dbReference type="Proteomes" id="UP000532194">
    <property type="component" value="Unassembled WGS sequence"/>
</dbReference>
<organism evidence="7 8">
    <name type="scientific">Bifidobacterium oedipodis</name>
    <dbReference type="NCBI Taxonomy" id="2675322"/>
    <lineage>
        <taxon>Bacteria</taxon>
        <taxon>Bacillati</taxon>
        <taxon>Actinomycetota</taxon>
        <taxon>Actinomycetes</taxon>
        <taxon>Bifidobacteriales</taxon>
        <taxon>Bifidobacteriaceae</taxon>
        <taxon>Bifidobacterium</taxon>
    </lineage>
</organism>
<name>A0A7Y0EMZ9_9BIFI</name>
<evidence type="ECO:0000256" key="6">
    <source>
        <dbReference type="SAM" id="MobiDB-lite"/>
    </source>
</evidence>
<feature type="binding site" evidence="4">
    <location>
        <position position="245"/>
    </location>
    <ligand>
        <name>substrate</name>
    </ligand>
</feature>
<proteinExistence type="inferred from homology"/>
<gene>
    <name evidence="7" type="ORF">G1C95_0445</name>
</gene>
<feature type="binding site" evidence="5">
    <location>
        <position position="216"/>
    </location>
    <ligand>
        <name>UTP</name>
        <dbReference type="ChEBI" id="CHEBI:46398"/>
    </ligand>
</feature>
<dbReference type="InterPro" id="IPR029044">
    <property type="entry name" value="Nucleotide-diphossugar_trans"/>
</dbReference>
<dbReference type="InterPro" id="IPR002618">
    <property type="entry name" value="UDPGP_fam"/>
</dbReference>
<feature type="binding site" evidence="5">
    <location>
        <position position="147"/>
    </location>
    <ligand>
        <name>UTP</name>
        <dbReference type="ChEBI" id="CHEBI:46398"/>
    </ligand>
</feature>
<dbReference type="Pfam" id="PF01704">
    <property type="entry name" value="UDPGP"/>
    <property type="match status" value="1"/>
</dbReference>
<dbReference type="Gene3D" id="3.90.550.10">
    <property type="entry name" value="Spore Coat Polysaccharide Biosynthesis Protein SpsA, Chain A"/>
    <property type="match status" value="1"/>
</dbReference>
<evidence type="ECO:0000313" key="7">
    <source>
        <dbReference type="EMBL" id="NMM93260.1"/>
    </source>
</evidence>
<dbReference type="Gene3D" id="2.160.10.10">
    <property type="entry name" value="Hexapeptide repeat proteins"/>
    <property type="match status" value="1"/>
</dbReference>
<evidence type="ECO:0000256" key="5">
    <source>
        <dbReference type="PIRSR" id="PIRSR000806-2"/>
    </source>
</evidence>
<keyword evidence="2 7" id="KW-0808">Transferase</keyword>
<accession>A0A7Y0EMZ9</accession>
<dbReference type="AlphaFoldDB" id="A0A7Y0EMZ9"/>
<dbReference type="GO" id="GO:0006011">
    <property type="term" value="P:UDP-alpha-D-glucose metabolic process"/>
    <property type="evidence" value="ECO:0007669"/>
    <property type="project" value="InterPro"/>
</dbReference>
<dbReference type="SUPFAM" id="SSF53448">
    <property type="entry name" value="Nucleotide-diphospho-sugar transferases"/>
    <property type="match status" value="1"/>
</dbReference>
<feature type="region of interest" description="Disordered" evidence="6">
    <location>
        <begin position="23"/>
        <end position="45"/>
    </location>
</feature>
<evidence type="ECO:0000256" key="1">
    <source>
        <dbReference type="ARBA" id="ARBA00010401"/>
    </source>
</evidence>
<comment type="similarity">
    <text evidence="1">Belongs to the UDPGP type 1 family.</text>
</comment>
<feature type="compositionally biased region" description="Polar residues" evidence="6">
    <location>
        <begin position="27"/>
        <end position="38"/>
    </location>
</feature>
<dbReference type="EMBL" id="JAAIII010000001">
    <property type="protein sequence ID" value="NMM93260.1"/>
    <property type="molecule type" value="Genomic_DNA"/>
</dbReference>
<evidence type="ECO:0000256" key="4">
    <source>
        <dbReference type="PIRSR" id="PIRSR000806-1"/>
    </source>
</evidence>